<protein>
    <recommendedName>
        <fullName evidence="3">Retrotransposon gag domain-containing protein</fullName>
    </recommendedName>
</protein>
<dbReference type="AlphaFoldDB" id="A0A9R1V5B1"/>
<name>A0A9R1V5B1_LACSA</name>
<keyword evidence="2" id="KW-1185">Reference proteome</keyword>
<gene>
    <name evidence="1" type="ORF">LSAT_V11C600326000</name>
</gene>
<organism evidence="1 2">
    <name type="scientific">Lactuca sativa</name>
    <name type="common">Garden lettuce</name>
    <dbReference type="NCBI Taxonomy" id="4236"/>
    <lineage>
        <taxon>Eukaryota</taxon>
        <taxon>Viridiplantae</taxon>
        <taxon>Streptophyta</taxon>
        <taxon>Embryophyta</taxon>
        <taxon>Tracheophyta</taxon>
        <taxon>Spermatophyta</taxon>
        <taxon>Magnoliopsida</taxon>
        <taxon>eudicotyledons</taxon>
        <taxon>Gunneridae</taxon>
        <taxon>Pentapetalae</taxon>
        <taxon>asterids</taxon>
        <taxon>campanulids</taxon>
        <taxon>Asterales</taxon>
        <taxon>Asteraceae</taxon>
        <taxon>Cichorioideae</taxon>
        <taxon>Cichorieae</taxon>
        <taxon>Lactucinae</taxon>
        <taxon>Lactuca</taxon>
    </lineage>
</organism>
<proteinExistence type="predicted"/>
<reference evidence="1 2" key="1">
    <citation type="journal article" date="2017" name="Nat. Commun.">
        <title>Genome assembly with in vitro proximity ligation data and whole-genome triplication in lettuce.</title>
        <authorList>
            <person name="Reyes-Chin-Wo S."/>
            <person name="Wang Z."/>
            <person name="Yang X."/>
            <person name="Kozik A."/>
            <person name="Arikit S."/>
            <person name="Song C."/>
            <person name="Xia L."/>
            <person name="Froenicke L."/>
            <person name="Lavelle D.O."/>
            <person name="Truco M.J."/>
            <person name="Xia R."/>
            <person name="Zhu S."/>
            <person name="Xu C."/>
            <person name="Xu H."/>
            <person name="Xu X."/>
            <person name="Cox K."/>
            <person name="Korf I."/>
            <person name="Meyers B.C."/>
            <person name="Michelmore R.W."/>
        </authorList>
    </citation>
    <scope>NUCLEOTIDE SEQUENCE [LARGE SCALE GENOMIC DNA]</scope>
    <source>
        <strain evidence="2">cv. Salinas</strain>
        <tissue evidence="1">Seedlings</tissue>
    </source>
</reference>
<evidence type="ECO:0000313" key="1">
    <source>
        <dbReference type="EMBL" id="KAJ0199139.1"/>
    </source>
</evidence>
<dbReference type="Proteomes" id="UP000235145">
    <property type="component" value="Unassembled WGS sequence"/>
</dbReference>
<evidence type="ECO:0008006" key="3">
    <source>
        <dbReference type="Google" id="ProtNLM"/>
    </source>
</evidence>
<accession>A0A9R1V5B1</accession>
<evidence type="ECO:0000313" key="2">
    <source>
        <dbReference type="Proteomes" id="UP000235145"/>
    </source>
</evidence>
<dbReference type="EMBL" id="NBSK02000006">
    <property type="protein sequence ID" value="KAJ0199139.1"/>
    <property type="molecule type" value="Genomic_DNA"/>
</dbReference>
<comment type="caution">
    <text evidence="1">The sequence shown here is derived from an EMBL/GenBank/DDBJ whole genome shotgun (WGS) entry which is preliminary data.</text>
</comment>
<sequence length="195" mass="22507">MYRSIRGRHYYIPTDNLSPSRAGPGMPLLLYTMHDREVVGAVRVDVEVGVGVAKEVEGSSQHRYEHKRCKEAPTPIKVVIEVKLDERGHTSNVVTREDLVNEIAQLIQASLSDVNSMDRDVVLNVNHGNVFNEEEGYEYIRASDATNRMSWDKFTRIFREMVFPRTTIKQLEEKFLRPEQGNVIVREYTNKDEKI</sequence>